<feature type="chain" id="PRO_5026714480" evidence="1">
    <location>
        <begin position="24"/>
        <end position="174"/>
    </location>
</feature>
<accession>A0A6J2TFP6</accession>
<feature type="signal peptide" evidence="1">
    <location>
        <begin position="1"/>
        <end position="23"/>
    </location>
</feature>
<dbReference type="OrthoDB" id="8184571at2759"/>
<reference evidence="3" key="1">
    <citation type="submission" date="2025-08" db="UniProtKB">
        <authorList>
            <consortium name="RefSeq"/>
        </authorList>
    </citation>
    <scope>IDENTIFICATION</scope>
    <source>
        <strain evidence="3">11010-0011.00</strain>
        <tissue evidence="3">Whole body</tissue>
    </source>
</reference>
<proteinExistence type="predicted"/>
<dbReference type="CDD" id="cd23992">
    <property type="entry name" value="PBP_GOBP"/>
    <property type="match status" value="1"/>
</dbReference>
<dbReference type="RefSeq" id="XP_030374255.1">
    <property type="nucleotide sequence ID" value="XM_030518395.1"/>
</dbReference>
<dbReference type="Gene3D" id="1.10.238.20">
    <property type="entry name" value="Pheromone/general odorant binding protein domain"/>
    <property type="match status" value="1"/>
</dbReference>
<dbReference type="SUPFAM" id="SSF47565">
    <property type="entry name" value="Insect pheromone/odorant-binding proteins"/>
    <property type="match status" value="1"/>
</dbReference>
<gene>
    <name evidence="3" type="primary">LOC115623851</name>
</gene>
<keyword evidence="1" id="KW-0732">Signal</keyword>
<keyword evidence="2" id="KW-1185">Reference proteome</keyword>
<name>A0A6J2TFP6_DROLE</name>
<evidence type="ECO:0000313" key="3">
    <source>
        <dbReference type="RefSeq" id="XP_030374255.1"/>
    </source>
</evidence>
<dbReference type="CTD" id="40874"/>
<dbReference type="Pfam" id="PF01395">
    <property type="entry name" value="PBP_GOBP"/>
    <property type="match status" value="1"/>
</dbReference>
<dbReference type="Proteomes" id="UP000504634">
    <property type="component" value="Unplaced"/>
</dbReference>
<evidence type="ECO:0000313" key="2">
    <source>
        <dbReference type="Proteomes" id="UP000504634"/>
    </source>
</evidence>
<dbReference type="GO" id="GO:0005549">
    <property type="term" value="F:odorant binding"/>
    <property type="evidence" value="ECO:0007669"/>
    <property type="project" value="InterPro"/>
</dbReference>
<dbReference type="AlphaFoldDB" id="A0A6J2TFP6"/>
<dbReference type="SMART" id="SM00708">
    <property type="entry name" value="PhBP"/>
    <property type="match status" value="1"/>
</dbReference>
<evidence type="ECO:0000256" key="1">
    <source>
        <dbReference type="SAM" id="SignalP"/>
    </source>
</evidence>
<dbReference type="InterPro" id="IPR006170">
    <property type="entry name" value="PBP/GOBP"/>
</dbReference>
<protein>
    <submittedName>
        <fullName evidence="3">General odorant-binding protein 84a</fullName>
    </submittedName>
</protein>
<dbReference type="GeneID" id="115623851"/>
<dbReference type="InterPro" id="IPR036728">
    <property type="entry name" value="PBP_GOBP_sf"/>
</dbReference>
<organism evidence="2 3">
    <name type="scientific">Drosophila lebanonensis</name>
    <name type="common">Fruit fly</name>
    <name type="synonym">Scaptodrosophila lebanonensis</name>
    <dbReference type="NCBI Taxonomy" id="7225"/>
    <lineage>
        <taxon>Eukaryota</taxon>
        <taxon>Metazoa</taxon>
        <taxon>Ecdysozoa</taxon>
        <taxon>Arthropoda</taxon>
        <taxon>Hexapoda</taxon>
        <taxon>Insecta</taxon>
        <taxon>Pterygota</taxon>
        <taxon>Neoptera</taxon>
        <taxon>Endopterygota</taxon>
        <taxon>Diptera</taxon>
        <taxon>Brachycera</taxon>
        <taxon>Muscomorpha</taxon>
        <taxon>Ephydroidea</taxon>
        <taxon>Drosophilidae</taxon>
        <taxon>Scaptodrosophila</taxon>
    </lineage>
</organism>
<sequence length="174" mass="19584">MWKIKIWTKLLLALLVTIVAVEALVDRARDNGDIYIVSHYTFDGDIDDISTTTPKPADPDYIDFDEITHICNASFITPISNVLTFNSTGSLPDDNDTTSMCYFRCFFEKSGLMDNFKLNAELVRKYVWPATGDSIEYCESQGKETETNGCIRGFAIVKCVMLRALTDARNKPTV</sequence>